<dbReference type="Gene3D" id="4.10.280.10">
    <property type="entry name" value="Helix-loop-helix DNA-binding domain"/>
    <property type="match status" value="1"/>
</dbReference>
<dbReference type="InterPro" id="IPR011598">
    <property type="entry name" value="bHLH_dom"/>
</dbReference>
<evidence type="ECO:0000313" key="4">
    <source>
        <dbReference type="WBParaSite" id="HNAJ_0000585901-mRNA-1"/>
    </source>
</evidence>
<protein>
    <submittedName>
        <fullName evidence="4">BHLH domain-containing protein</fullName>
    </submittedName>
</protein>
<dbReference type="EMBL" id="UZAE01005555">
    <property type="protein sequence ID" value="VDO01715.1"/>
    <property type="molecule type" value="Genomic_DNA"/>
</dbReference>
<evidence type="ECO:0000313" key="3">
    <source>
        <dbReference type="Proteomes" id="UP000278807"/>
    </source>
</evidence>
<reference evidence="2 3" key="2">
    <citation type="submission" date="2018-11" db="EMBL/GenBank/DDBJ databases">
        <authorList>
            <consortium name="Pathogen Informatics"/>
        </authorList>
    </citation>
    <scope>NUCLEOTIDE SEQUENCE [LARGE SCALE GENOMIC DNA]</scope>
</reference>
<accession>A0A0R3TFL8</accession>
<gene>
    <name evidence="2" type="ORF">HNAJ_LOCUS5855</name>
</gene>
<evidence type="ECO:0000313" key="2">
    <source>
        <dbReference type="EMBL" id="VDO01715.1"/>
    </source>
</evidence>
<dbReference type="Proteomes" id="UP000278807">
    <property type="component" value="Unassembled WGS sequence"/>
</dbReference>
<dbReference type="STRING" id="102285.A0A0R3TFL8"/>
<dbReference type="AlphaFoldDB" id="A0A0R3TFL8"/>
<reference evidence="4" key="1">
    <citation type="submission" date="2017-02" db="UniProtKB">
        <authorList>
            <consortium name="WormBaseParasite"/>
        </authorList>
    </citation>
    <scope>IDENTIFICATION</scope>
</reference>
<dbReference type="OrthoDB" id="10048995at2759"/>
<dbReference type="GO" id="GO:0046983">
    <property type="term" value="F:protein dimerization activity"/>
    <property type="evidence" value="ECO:0007669"/>
    <property type="project" value="InterPro"/>
</dbReference>
<organism evidence="4">
    <name type="scientific">Rodentolepis nana</name>
    <name type="common">Dwarf tapeworm</name>
    <name type="synonym">Hymenolepis nana</name>
    <dbReference type="NCBI Taxonomy" id="102285"/>
    <lineage>
        <taxon>Eukaryota</taxon>
        <taxon>Metazoa</taxon>
        <taxon>Spiralia</taxon>
        <taxon>Lophotrochozoa</taxon>
        <taxon>Platyhelminthes</taxon>
        <taxon>Cestoda</taxon>
        <taxon>Eucestoda</taxon>
        <taxon>Cyclophyllidea</taxon>
        <taxon>Hymenolepididae</taxon>
        <taxon>Rodentolepis</taxon>
    </lineage>
</organism>
<sequence length="151" mass="17486">MASLKSQEYYIQGSTSSIPSTGQESKLFGLLFTGHLSDEAYGKDSSYQRFPNTWSYTPSYCQQGEVWNNYNQDTVVYPMEECYSSTQTIANIYEDNMDNGWGSENLDFVQPSRQDRHIIQPRHSNQRLAANMRERRRMHSINDAFEGKSLK</sequence>
<name>A0A0R3TFL8_RODNA</name>
<dbReference type="InterPro" id="IPR036638">
    <property type="entry name" value="HLH_DNA-bd_sf"/>
</dbReference>
<feature type="domain" description="BHLH" evidence="1">
    <location>
        <begin position="126"/>
        <end position="146"/>
    </location>
</feature>
<evidence type="ECO:0000259" key="1">
    <source>
        <dbReference type="Pfam" id="PF00010"/>
    </source>
</evidence>
<dbReference type="Pfam" id="PF00010">
    <property type="entry name" value="HLH"/>
    <property type="match status" value="1"/>
</dbReference>
<proteinExistence type="predicted"/>
<dbReference type="WBParaSite" id="HNAJ_0000585901-mRNA-1">
    <property type="protein sequence ID" value="HNAJ_0000585901-mRNA-1"/>
    <property type="gene ID" value="HNAJ_0000585901"/>
</dbReference>
<keyword evidence="3" id="KW-1185">Reference proteome</keyword>
<dbReference type="SUPFAM" id="SSF47459">
    <property type="entry name" value="HLH, helix-loop-helix DNA-binding domain"/>
    <property type="match status" value="1"/>
</dbReference>